<feature type="transmembrane region" description="Helical" evidence="2">
    <location>
        <begin position="61"/>
        <end position="79"/>
    </location>
</feature>
<comment type="caution">
    <text evidence="3">The sequence shown here is derived from an EMBL/GenBank/DDBJ whole genome shotgun (WGS) entry which is preliminary data.</text>
</comment>
<dbReference type="OrthoDB" id="7428630at2"/>
<evidence type="ECO:0000313" key="4">
    <source>
        <dbReference type="Proteomes" id="UP000283003"/>
    </source>
</evidence>
<sequence length="80" mass="8962">MQNAATLTLSRFSEAGRTKSARFRAATLRRPTFGRRDRPTSPASIETADDQGGWTLTHRDVRHFLMSYIACFVVVMGMIA</sequence>
<proteinExistence type="predicted"/>
<name>A0A437H068_9SPHN</name>
<evidence type="ECO:0000313" key="3">
    <source>
        <dbReference type="EMBL" id="RVQ68963.1"/>
    </source>
</evidence>
<evidence type="ECO:0000256" key="1">
    <source>
        <dbReference type="SAM" id="MobiDB-lite"/>
    </source>
</evidence>
<reference evidence="3 4" key="1">
    <citation type="submission" date="2018-12" db="EMBL/GenBank/DDBJ databases">
        <title>Croceicoccus ponticola sp. nov., a lipolytic bacterium isolated from seawater.</title>
        <authorList>
            <person name="Yoon J.-H."/>
        </authorList>
    </citation>
    <scope>NUCLEOTIDE SEQUENCE [LARGE SCALE GENOMIC DNA]</scope>
    <source>
        <strain evidence="3 4">GM-16</strain>
    </source>
</reference>
<dbReference type="EMBL" id="RXOL01000001">
    <property type="protein sequence ID" value="RVQ68963.1"/>
    <property type="molecule type" value="Genomic_DNA"/>
</dbReference>
<keyword evidence="4" id="KW-1185">Reference proteome</keyword>
<keyword evidence="2" id="KW-0472">Membrane</keyword>
<evidence type="ECO:0000256" key="2">
    <source>
        <dbReference type="SAM" id="Phobius"/>
    </source>
</evidence>
<keyword evidence="2" id="KW-0812">Transmembrane</keyword>
<accession>A0A437H068</accession>
<dbReference type="AlphaFoldDB" id="A0A437H068"/>
<feature type="region of interest" description="Disordered" evidence="1">
    <location>
        <begin position="30"/>
        <end position="50"/>
    </location>
</feature>
<protein>
    <submittedName>
        <fullName evidence="3">Uncharacterized protein</fullName>
    </submittedName>
</protein>
<organism evidence="3 4">
    <name type="scientific">Croceicoccus ponticola</name>
    <dbReference type="NCBI Taxonomy" id="2217664"/>
    <lineage>
        <taxon>Bacteria</taxon>
        <taxon>Pseudomonadati</taxon>
        <taxon>Pseudomonadota</taxon>
        <taxon>Alphaproteobacteria</taxon>
        <taxon>Sphingomonadales</taxon>
        <taxon>Erythrobacteraceae</taxon>
        <taxon>Croceicoccus</taxon>
    </lineage>
</organism>
<dbReference type="Proteomes" id="UP000283003">
    <property type="component" value="Unassembled WGS sequence"/>
</dbReference>
<gene>
    <name evidence="3" type="ORF">EKN06_01735</name>
</gene>
<keyword evidence="2" id="KW-1133">Transmembrane helix</keyword>